<evidence type="ECO:0000313" key="4">
    <source>
        <dbReference type="Proteomes" id="UP001177670"/>
    </source>
</evidence>
<sequence>MRVPGGGGVIVGGGSNSATPQSAQQGSNLVYRVVSSRHPGGGHHSHVKKSDSSQQTENSAFKHQQQQQQQQQQGLNSSSANSSSNSQQWKKYIEAGAARDRERDKEGAPPSPNPSRRSQDKHRKQAMAEYANGEKPQKVSSGTSSSGSSKVRGVPQSFGYVKRHSAGTSPSPNGVQNGGKDSARTAQVSAVPRTKVKVSGGTQTCTTELQANSSTSNQGHHYKSYSLTGPSASQLSQSVRDRLMLGSQSLPKPGSPEFTALFASAHHRDRGSGTGPTTTSFSPRVLKPSDGSLSDTCSNYAAPDLQGYYTPNSPYTTSWMRHSNTYTPSGRSQADSVESLGSHRASLTHARLLIHQRDSTGSPAPPRLNRSNSIRSTKSEKMYPSMLARGSGASSSVGEEVGVGIGMGVGVEPYYSVPVGSAGCAGQHWSQPTSPTPTHTSRQPPNLYQHVHKDDDIHGSSVSLVSTASSLYSSAEEKQAHELRKLRRELVDAQEKVHSLTSQLSTNVSTRYIRTSFAV</sequence>
<dbReference type="PANTHER" id="PTHR12784:SF28">
    <property type="entry name" value="PROTEIN SICKIE"/>
    <property type="match status" value="1"/>
</dbReference>
<dbReference type="EMBL" id="JAHYIQ010000036">
    <property type="protein sequence ID" value="KAK1119531.1"/>
    <property type="molecule type" value="Genomic_DNA"/>
</dbReference>
<protein>
    <recommendedName>
        <fullName evidence="5">Protein sickie</fullName>
    </recommendedName>
</protein>
<dbReference type="InterPro" id="IPR039041">
    <property type="entry name" value="Nav/unc-53"/>
</dbReference>
<name>A0AA40FIJ4_9HYME</name>
<gene>
    <name evidence="3" type="ORF">K0M31_013354</name>
</gene>
<evidence type="ECO:0000256" key="2">
    <source>
        <dbReference type="SAM" id="MobiDB-lite"/>
    </source>
</evidence>
<feature type="region of interest" description="Disordered" evidence="2">
    <location>
        <begin position="1"/>
        <end position="237"/>
    </location>
</feature>
<feature type="region of interest" description="Disordered" evidence="2">
    <location>
        <begin position="425"/>
        <end position="451"/>
    </location>
</feature>
<dbReference type="PANTHER" id="PTHR12784">
    <property type="entry name" value="STEERIN"/>
    <property type="match status" value="1"/>
</dbReference>
<feature type="compositionally biased region" description="Polar residues" evidence="2">
    <location>
        <begin position="200"/>
        <end position="237"/>
    </location>
</feature>
<feature type="compositionally biased region" description="Polar residues" evidence="2">
    <location>
        <begin position="16"/>
        <end position="28"/>
    </location>
</feature>
<keyword evidence="1" id="KW-0175">Coiled coil</keyword>
<keyword evidence="4" id="KW-1185">Reference proteome</keyword>
<reference evidence="3" key="1">
    <citation type="submission" date="2021-10" db="EMBL/GenBank/DDBJ databases">
        <title>Melipona bicolor Genome sequencing and assembly.</title>
        <authorList>
            <person name="Araujo N.S."/>
            <person name="Arias M.C."/>
        </authorList>
    </citation>
    <scope>NUCLEOTIDE SEQUENCE</scope>
    <source>
        <strain evidence="3">USP_2M_L1-L4_2017</strain>
        <tissue evidence="3">Whole body</tissue>
    </source>
</reference>
<feature type="region of interest" description="Disordered" evidence="2">
    <location>
        <begin position="356"/>
        <end position="397"/>
    </location>
</feature>
<comment type="caution">
    <text evidence="3">The sequence shown here is derived from an EMBL/GenBank/DDBJ whole genome shotgun (WGS) entry which is preliminary data.</text>
</comment>
<feature type="compositionally biased region" description="Low complexity" evidence="2">
    <location>
        <begin position="140"/>
        <end position="149"/>
    </location>
</feature>
<dbReference type="AlphaFoldDB" id="A0AA40FIJ4"/>
<feature type="region of interest" description="Disordered" evidence="2">
    <location>
        <begin position="267"/>
        <end position="293"/>
    </location>
</feature>
<dbReference type="Proteomes" id="UP001177670">
    <property type="component" value="Unassembled WGS sequence"/>
</dbReference>
<feature type="compositionally biased region" description="Gly residues" evidence="2">
    <location>
        <begin position="1"/>
        <end position="15"/>
    </location>
</feature>
<feature type="compositionally biased region" description="Polar residues" evidence="2">
    <location>
        <begin position="166"/>
        <end position="175"/>
    </location>
</feature>
<feature type="compositionally biased region" description="Basic and acidic residues" evidence="2">
    <location>
        <begin position="91"/>
        <end position="107"/>
    </location>
</feature>
<feature type="compositionally biased region" description="Low complexity" evidence="2">
    <location>
        <begin position="427"/>
        <end position="445"/>
    </location>
</feature>
<proteinExistence type="predicted"/>
<evidence type="ECO:0000256" key="1">
    <source>
        <dbReference type="SAM" id="Coils"/>
    </source>
</evidence>
<accession>A0AA40FIJ4</accession>
<dbReference type="GO" id="GO:0022008">
    <property type="term" value="P:neurogenesis"/>
    <property type="evidence" value="ECO:0007669"/>
    <property type="project" value="InterPro"/>
</dbReference>
<evidence type="ECO:0000313" key="3">
    <source>
        <dbReference type="EMBL" id="KAK1119531.1"/>
    </source>
</evidence>
<feature type="coiled-coil region" evidence="1">
    <location>
        <begin position="476"/>
        <end position="503"/>
    </location>
</feature>
<organism evidence="3 4">
    <name type="scientific">Melipona bicolor</name>
    <dbReference type="NCBI Taxonomy" id="60889"/>
    <lineage>
        <taxon>Eukaryota</taxon>
        <taxon>Metazoa</taxon>
        <taxon>Ecdysozoa</taxon>
        <taxon>Arthropoda</taxon>
        <taxon>Hexapoda</taxon>
        <taxon>Insecta</taxon>
        <taxon>Pterygota</taxon>
        <taxon>Neoptera</taxon>
        <taxon>Endopterygota</taxon>
        <taxon>Hymenoptera</taxon>
        <taxon>Apocrita</taxon>
        <taxon>Aculeata</taxon>
        <taxon>Apoidea</taxon>
        <taxon>Anthophila</taxon>
        <taxon>Apidae</taxon>
        <taxon>Melipona</taxon>
    </lineage>
</organism>
<feature type="compositionally biased region" description="Low complexity" evidence="2">
    <location>
        <begin position="64"/>
        <end position="88"/>
    </location>
</feature>
<evidence type="ECO:0008006" key="5">
    <source>
        <dbReference type="Google" id="ProtNLM"/>
    </source>
</evidence>
<feature type="compositionally biased region" description="Polar residues" evidence="2">
    <location>
        <begin position="52"/>
        <end position="63"/>
    </location>
</feature>